<dbReference type="SUPFAM" id="SSF57884">
    <property type="entry name" value="Ada DNA repair protein, N-terminal domain (N-Ada 10)"/>
    <property type="match status" value="1"/>
</dbReference>
<dbReference type="Pfam" id="PF00730">
    <property type="entry name" value="HhH-GPD"/>
    <property type="match status" value="1"/>
</dbReference>
<dbReference type="InterPro" id="IPR023170">
    <property type="entry name" value="HhH_base_excis_C"/>
</dbReference>
<keyword evidence="12" id="KW-0804">Transcription</keyword>
<organism evidence="16 17">
    <name type="scientific">Streptomyces calidiresistens</name>
    <dbReference type="NCBI Taxonomy" id="1485586"/>
    <lineage>
        <taxon>Bacteria</taxon>
        <taxon>Bacillati</taxon>
        <taxon>Actinomycetota</taxon>
        <taxon>Actinomycetes</taxon>
        <taxon>Kitasatosporales</taxon>
        <taxon>Streptomycetaceae</taxon>
        <taxon>Streptomyces</taxon>
    </lineage>
</organism>
<sequence>MDDETRYAAVRGRDARFDGVFFTCVTSTGIYCRPSCPARTPKRENVRFLPSAAAASSAGFRACRRCRPDAVPGSPEWNLRGDVVARAVRLIADGVVDREGVPGLAHRVGYSPRQLQRRLVAELGAGAAGLARAQRAHTARLLLQSTELPITEIAFAAGFASVRQFNDTIRELHDRTPGELRAAAGRARRRAGGGGRPAGTSPIATETGATPPAGEELRLRLPHRGPLAVRELLDFLIRRAVPGIEETSGPPGARRYRRTLPLPHAHAVLEIREDEALRESGPEPGEGSGTAGGRLPILLRLTDHRDLTAAVQRVRRLLDLDADPFAVAERLGADPLLADAVRLRPGLRSPGAVDPVEAAARAVLGQQVTVAAARTLTGRLVEALGTPLPAPDGGLTHLFPTAEALAAAPLGPEDLPGLPGARRRTLHTVAGALADGRVRLDPGADREETERALLALPGIGPWTAGYLRMRALGDPDVLPAGDAGIRAGLARLGVEPAATDTLAGTWRPWRSYAVHHLWCLAADPDDPAPAASTDPTEPTEPEPTPDAADPVAPASRP</sequence>
<keyword evidence="8" id="KW-0862">Zinc</keyword>
<evidence type="ECO:0000256" key="14">
    <source>
        <dbReference type="SAM" id="MobiDB-lite"/>
    </source>
</evidence>
<evidence type="ECO:0000256" key="1">
    <source>
        <dbReference type="ARBA" id="ARBA00000086"/>
    </source>
</evidence>
<dbReference type="CDD" id="cd00056">
    <property type="entry name" value="ENDO3c"/>
    <property type="match status" value="1"/>
</dbReference>
<name>A0A7W3T661_9ACTN</name>
<comment type="catalytic activity">
    <reaction evidence="1">
        <text>Hydrolysis of alkylated DNA, releasing 3-methyladenine, 3-methylguanine, 7-methylguanine and 7-methyladenine.</text>
        <dbReference type="EC" id="3.2.2.21"/>
    </reaction>
</comment>
<dbReference type="GO" id="GO:0043565">
    <property type="term" value="F:sequence-specific DNA binding"/>
    <property type="evidence" value="ECO:0007669"/>
    <property type="project" value="InterPro"/>
</dbReference>
<dbReference type="InterPro" id="IPR018062">
    <property type="entry name" value="HTH_AraC-typ_CS"/>
</dbReference>
<evidence type="ECO:0000256" key="7">
    <source>
        <dbReference type="ARBA" id="ARBA00022763"/>
    </source>
</evidence>
<dbReference type="GO" id="GO:0032993">
    <property type="term" value="C:protein-DNA complex"/>
    <property type="evidence" value="ECO:0007669"/>
    <property type="project" value="TreeGrafter"/>
</dbReference>
<dbReference type="InterPro" id="IPR051912">
    <property type="entry name" value="Alkylbase_DNA_Glycosylase/TA"/>
</dbReference>
<dbReference type="FunFam" id="3.40.10.10:FF:000001">
    <property type="entry name" value="DNA-3-methyladenine glycosylase 2"/>
    <property type="match status" value="1"/>
</dbReference>
<dbReference type="PANTHER" id="PTHR43003">
    <property type="entry name" value="DNA-3-METHYLADENINE GLYCOSYLASE"/>
    <property type="match status" value="1"/>
</dbReference>
<evidence type="ECO:0000256" key="2">
    <source>
        <dbReference type="ARBA" id="ARBA00001947"/>
    </source>
</evidence>
<dbReference type="Gene3D" id="1.10.10.60">
    <property type="entry name" value="Homeodomain-like"/>
    <property type="match status" value="1"/>
</dbReference>
<dbReference type="GO" id="GO:0008168">
    <property type="term" value="F:methyltransferase activity"/>
    <property type="evidence" value="ECO:0007669"/>
    <property type="project" value="UniProtKB-KW"/>
</dbReference>
<comment type="cofactor">
    <cofactor evidence="2">
        <name>Zn(2+)</name>
        <dbReference type="ChEBI" id="CHEBI:29105"/>
    </cofactor>
</comment>
<proteinExistence type="predicted"/>
<feature type="region of interest" description="Disordered" evidence="14">
    <location>
        <begin position="523"/>
        <end position="557"/>
    </location>
</feature>
<dbReference type="InterPro" id="IPR010316">
    <property type="entry name" value="AlkA_N"/>
</dbReference>
<dbReference type="InterPro" id="IPR037046">
    <property type="entry name" value="AlkA_N_sf"/>
</dbReference>
<gene>
    <name evidence="16" type="ORF">FOE67_19700</name>
</gene>
<feature type="domain" description="HTH araC/xylS-type" evidence="15">
    <location>
        <begin position="85"/>
        <end position="183"/>
    </location>
</feature>
<dbReference type="Gene3D" id="1.10.1670.10">
    <property type="entry name" value="Helix-hairpin-Helix base-excision DNA repair enzymes (C-terminal)"/>
    <property type="match status" value="1"/>
</dbReference>
<dbReference type="GO" id="GO:0005737">
    <property type="term" value="C:cytoplasm"/>
    <property type="evidence" value="ECO:0007669"/>
    <property type="project" value="TreeGrafter"/>
</dbReference>
<dbReference type="GO" id="GO:0008725">
    <property type="term" value="F:DNA-3-methyladenine glycosylase activity"/>
    <property type="evidence" value="ECO:0007669"/>
    <property type="project" value="TreeGrafter"/>
</dbReference>
<dbReference type="GO" id="GO:0006307">
    <property type="term" value="P:DNA alkylation repair"/>
    <property type="evidence" value="ECO:0007669"/>
    <property type="project" value="TreeGrafter"/>
</dbReference>
<dbReference type="InterPro" id="IPR018060">
    <property type="entry name" value="HTH_AraC"/>
</dbReference>
<dbReference type="PROSITE" id="PS00041">
    <property type="entry name" value="HTH_ARAC_FAMILY_1"/>
    <property type="match status" value="1"/>
</dbReference>
<dbReference type="InterPro" id="IPR004026">
    <property type="entry name" value="Ada_DNA_repair_Zn-bd"/>
</dbReference>
<evidence type="ECO:0000256" key="11">
    <source>
        <dbReference type="ARBA" id="ARBA00023159"/>
    </source>
</evidence>
<evidence type="ECO:0000256" key="12">
    <source>
        <dbReference type="ARBA" id="ARBA00023163"/>
    </source>
</evidence>
<keyword evidence="17" id="KW-1185">Reference proteome</keyword>
<dbReference type="GO" id="GO:0032259">
    <property type="term" value="P:methylation"/>
    <property type="evidence" value="ECO:0007669"/>
    <property type="project" value="UniProtKB-KW"/>
</dbReference>
<dbReference type="AlphaFoldDB" id="A0A7W3T661"/>
<dbReference type="InterPro" id="IPR035451">
    <property type="entry name" value="Ada-like_dom_sf"/>
</dbReference>
<evidence type="ECO:0000259" key="15">
    <source>
        <dbReference type="PROSITE" id="PS01124"/>
    </source>
</evidence>
<feature type="compositionally biased region" description="Low complexity" evidence="14">
    <location>
        <begin position="545"/>
        <end position="557"/>
    </location>
</feature>
<dbReference type="InterPro" id="IPR003265">
    <property type="entry name" value="HhH-GPD_domain"/>
</dbReference>
<keyword evidence="6" id="KW-0479">Metal-binding</keyword>
<keyword evidence="9" id="KW-0805">Transcription regulation</keyword>
<dbReference type="SMART" id="SM00478">
    <property type="entry name" value="ENDO3c"/>
    <property type="match status" value="1"/>
</dbReference>
<dbReference type="InterPro" id="IPR011257">
    <property type="entry name" value="DNA_glycosylase"/>
</dbReference>
<dbReference type="SMART" id="SM01009">
    <property type="entry name" value="AlkA_N"/>
    <property type="match status" value="1"/>
</dbReference>
<dbReference type="EC" id="3.2.2.21" evidence="3"/>
<dbReference type="InterPro" id="IPR009057">
    <property type="entry name" value="Homeodomain-like_sf"/>
</dbReference>
<feature type="region of interest" description="Disordered" evidence="14">
    <location>
        <begin position="184"/>
        <end position="213"/>
    </location>
</feature>
<dbReference type="PANTHER" id="PTHR43003:SF13">
    <property type="entry name" value="DNA-3-METHYLADENINE GLYCOSYLASE 2"/>
    <property type="match status" value="1"/>
</dbReference>
<protein>
    <recommendedName>
        <fullName evidence="3">DNA-3-methyladenine glycosylase II</fullName>
        <ecNumber evidence="3">3.2.2.21</ecNumber>
    </recommendedName>
</protein>
<dbReference type="Gene3D" id="1.10.340.30">
    <property type="entry name" value="Hypothetical protein, domain 2"/>
    <property type="match status" value="1"/>
</dbReference>
<evidence type="ECO:0000256" key="3">
    <source>
        <dbReference type="ARBA" id="ARBA00012000"/>
    </source>
</evidence>
<evidence type="ECO:0000256" key="5">
    <source>
        <dbReference type="ARBA" id="ARBA00022679"/>
    </source>
</evidence>
<dbReference type="GO" id="GO:0043916">
    <property type="term" value="F:DNA-7-methylguanine glycosylase activity"/>
    <property type="evidence" value="ECO:0007669"/>
    <property type="project" value="TreeGrafter"/>
</dbReference>
<feature type="compositionally biased region" description="Basic and acidic residues" evidence="14">
    <location>
        <begin position="272"/>
        <end position="281"/>
    </location>
</feature>
<dbReference type="GO" id="GO:0008270">
    <property type="term" value="F:zinc ion binding"/>
    <property type="evidence" value="ECO:0007669"/>
    <property type="project" value="InterPro"/>
</dbReference>
<dbReference type="SUPFAM" id="SSF55945">
    <property type="entry name" value="TATA-box binding protein-like"/>
    <property type="match status" value="1"/>
</dbReference>
<feature type="non-terminal residue" evidence="16">
    <location>
        <position position="557"/>
    </location>
</feature>
<dbReference type="GO" id="GO:0003700">
    <property type="term" value="F:DNA-binding transcription factor activity"/>
    <property type="evidence" value="ECO:0007669"/>
    <property type="project" value="InterPro"/>
</dbReference>
<evidence type="ECO:0000256" key="13">
    <source>
        <dbReference type="ARBA" id="ARBA00023204"/>
    </source>
</evidence>
<evidence type="ECO:0000256" key="9">
    <source>
        <dbReference type="ARBA" id="ARBA00023015"/>
    </source>
</evidence>
<evidence type="ECO:0000256" key="4">
    <source>
        <dbReference type="ARBA" id="ARBA00022603"/>
    </source>
</evidence>
<dbReference type="Proteomes" id="UP000530234">
    <property type="component" value="Unassembled WGS sequence"/>
</dbReference>
<keyword evidence="11" id="KW-0010">Activator</keyword>
<dbReference type="RefSeq" id="WP_194444489.1">
    <property type="nucleotide sequence ID" value="NZ_VKHS01000583.1"/>
</dbReference>
<dbReference type="SUPFAM" id="SSF48150">
    <property type="entry name" value="DNA-glycosylase"/>
    <property type="match status" value="1"/>
</dbReference>
<dbReference type="Gene3D" id="3.30.310.20">
    <property type="entry name" value="DNA-3-methyladenine glycosylase AlkA, N-terminal domain"/>
    <property type="match status" value="1"/>
</dbReference>
<dbReference type="GO" id="GO:0006285">
    <property type="term" value="P:base-excision repair, AP site formation"/>
    <property type="evidence" value="ECO:0007669"/>
    <property type="project" value="TreeGrafter"/>
</dbReference>
<dbReference type="Pfam" id="PF12833">
    <property type="entry name" value="HTH_18"/>
    <property type="match status" value="1"/>
</dbReference>
<dbReference type="Gene3D" id="3.40.10.10">
    <property type="entry name" value="DNA Methylphosphotriester Repair Domain"/>
    <property type="match status" value="1"/>
</dbReference>
<dbReference type="EMBL" id="VKHS01000583">
    <property type="protein sequence ID" value="MBB0231659.1"/>
    <property type="molecule type" value="Genomic_DNA"/>
</dbReference>
<evidence type="ECO:0000256" key="8">
    <source>
        <dbReference type="ARBA" id="ARBA00022833"/>
    </source>
</evidence>
<evidence type="ECO:0000256" key="6">
    <source>
        <dbReference type="ARBA" id="ARBA00022723"/>
    </source>
</evidence>
<evidence type="ECO:0000313" key="17">
    <source>
        <dbReference type="Proteomes" id="UP000530234"/>
    </source>
</evidence>
<dbReference type="PROSITE" id="PS01124">
    <property type="entry name" value="HTH_ARAC_FAMILY_2"/>
    <property type="match status" value="1"/>
</dbReference>
<keyword evidence="10" id="KW-0238">DNA-binding</keyword>
<dbReference type="GO" id="GO:0032131">
    <property type="term" value="F:alkylated DNA binding"/>
    <property type="evidence" value="ECO:0007669"/>
    <property type="project" value="TreeGrafter"/>
</dbReference>
<dbReference type="SMART" id="SM00342">
    <property type="entry name" value="HTH_ARAC"/>
    <property type="match status" value="1"/>
</dbReference>
<dbReference type="Pfam" id="PF06029">
    <property type="entry name" value="AlkA_N"/>
    <property type="match status" value="1"/>
</dbReference>
<keyword evidence="4" id="KW-0489">Methyltransferase</keyword>
<feature type="region of interest" description="Disordered" evidence="14">
    <location>
        <begin position="272"/>
        <end position="294"/>
    </location>
</feature>
<dbReference type="Pfam" id="PF02805">
    <property type="entry name" value="Ada_Zn_binding"/>
    <property type="match status" value="1"/>
</dbReference>
<accession>A0A7W3T661</accession>
<dbReference type="SUPFAM" id="SSF46689">
    <property type="entry name" value="Homeodomain-like"/>
    <property type="match status" value="1"/>
</dbReference>
<reference evidence="17" key="1">
    <citation type="submission" date="2019-10" db="EMBL/GenBank/DDBJ databases">
        <title>Streptomyces sp. nov., a novel actinobacterium isolated from alkaline environment.</title>
        <authorList>
            <person name="Golinska P."/>
        </authorList>
    </citation>
    <scope>NUCLEOTIDE SEQUENCE [LARGE SCALE GENOMIC DNA]</scope>
    <source>
        <strain evidence="17">DSM 42108</strain>
    </source>
</reference>
<comment type="caution">
    <text evidence="16">The sequence shown here is derived from an EMBL/GenBank/DDBJ whole genome shotgun (WGS) entry which is preliminary data.</text>
</comment>
<evidence type="ECO:0000313" key="16">
    <source>
        <dbReference type="EMBL" id="MBB0231659.1"/>
    </source>
</evidence>
<evidence type="ECO:0000256" key="10">
    <source>
        <dbReference type="ARBA" id="ARBA00023125"/>
    </source>
</evidence>
<keyword evidence="5" id="KW-0808">Transferase</keyword>
<keyword evidence="13" id="KW-0234">DNA repair</keyword>
<keyword evidence="7" id="KW-0227">DNA damage</keyword>